<reference evidence="3" key="1">
    <citation type="submission" date="2021-01" db="EMBL/GenBank/DDBJ databases">
        <authorList>
            <person name="Corre E."/>
            <person name="Pelletier E."/>
            <person name="Niang G."/>
            <person name="Scheremetjew M."/>
            <person name="Finn R."/>
            <person name="Kale V."/>
            <person name="Holt S."/>
            <person name="Cochrane G."/>
            <person name="Meng A."/>
            <person name="Brown T."/>
            <person name="Cohen L."/>
        </authorList>
    </citation>
    <scope>NUCLEOTIDE SEQUENCE</scope>
</reference>
<protein>
    <recommendedName>
        <fullName evidence="4">Class I SAM-dependent methyltransferase</fullName>
    </recommendedName>
</protein>
<feature type="region of interest" description="Disordered" evidence="1">
    <location>
        <begin position="114"/>
        <end position="150"/>
    </location>
</feature>
<dbReference type="AlphaFoldDB" id="A0A7S1A4V3"/>
<evidence type="ECO:0008006" key="4">
    <source>
        <dbReference type="Google" id="ProtNLM"/>
    </source>
</evidence>
<evidence type="ECO:0000256" key="2">
    <source>
        <dbReference type="SAM" id="SignalP"/>
    </source>
</evidence>
<dbReference type="InterPro" id="IPR029063">
    <property type="entry name" value="SAM-dependent_MTases_sf"/>
</dbReference>
<dbReference type="Pfam" id="PF13578">
    <property type="entry name" value="Methyltransf_24"/>
    <property type="match status" value="1"/>
</dbReference>
<feature type="chain" id="PRO_5031488381" description="Class I SAM-dependent methyltransferase" evidence="2">
    <location>
        <begin position="22"/>
        <end position="337"/>
    </location>
</feature>
<dbReference type="PANTHER" id="PTHR37909:SF1">
    <property type="entry name" value="S-ADENOSYL-L-METHIONINE-DEPENDENT METHYLTRANSFERASES SUPERFAMILY PROTEIN"/>
    <property type="match status" value="1"/>
</dbReference>
<feature type="signal peptide" evidence="2">
    <location>
        <begin position="1"/>
        <end position="21"/>
    </location>
</feature>
<evidence type="ECO:0000313" key="3">
    <source>
        <dbReference type="EMBL" id="CAD8842791.1"/>
    </source>
</evidence>
<evidence type="ECO:0000256" key="1">
    <source>
        <dbReference type="SAM" id="MobiDB-lite"/>
    </source>
</evidence>
<dbReference type="EMBL" id="HBFQ01024285">
    <property type="protein sequence ID" value="CAD8842791.1"/>
    <property type="molecule type" value="Transcribed_RNA"/>
</dbReference>
<name>A0A7S1A4V3_NOCSC</name>
<keyword evidence="2" id="KW-0732">Signal</keyword>
<accession>A0A7S1A4V3</accession>
<dbReference type="PANTHER" id="PTHR37909">
    <property type="entry name" value="S-ADENOSYL-L-METHIONINE-DEPENDENT METHYLTRANSFERASES SUPERFAMILY PROTEIN"/>
    <property type="match status" value="1"/>
</dbReference>
<dbReference type="Gene3D" id="3.40.50.150">
    <property type="entry name" value="Vaccinia Virus protein VP39"/>
    <property type="match status" value="1"/>
</dbReference>
<feature type="region of interest" description="Disordered" evidence="1">
    <location>
        <begin position="47"/>
        <end position="75"/>
    </location>
</feature>
<organism evidence="3">
    <name type="scientific">Noctiluca scintillans</name>
    <name type="common">Sea sparkle</name>
    <name type="synonym">Red tide dinoflagellate</name>
    <dbReference type="NCBI Taxonomy" id="2966"/>
    <lineage>
        <taxon>Eukaryota</taxon>
        <taxon>Sar</taxon>
        <taxon>Alveolata</taxon>
        <taxon>Dinophyceae</taxon>
        <taxon>Noctilucales</taxon>
        <taxon>Noctilucaceae</taxon>
        <taxon>Noctiluca</taxon>
    </lineage>
</organism>
<feature type="compositionally biased region" description="Low complexity" evidence="1">
    <location>
        <begin position="63"/>
        <end position="75"/>
    </location>
</feature>
<sequence length="337" mass="37249">MTKRDYNFPILVVCLLNLALQIHNPFISNRFECEGHVGTQVNTLAETALGTPQSPPAEKIPTRPASSSRNRGSSDSLLAELEGVQEKARLQHEKLAAVGKMPPESPILQELRESEAKKTAKSAAGSKRQKQAPTTGMSPPVPRSGVSVSGSPLLRQKDFGRFLQIRQPRGLGVVLGVGRGNVAIQLLKDWTSSAGIYLVDPYIHIWRGYDDPANVDDRQQQVIFEDLRQRLAQFDGRYVLMRDFSHSFAEQYRDGGMPLANFVYVDANHAALAVTRDLETWWPLVAQGGVLAGSTYAEDSDRHINVRSAVDRFAGQQGVEVFLTDADVPPSWMIFKN</sequence>
<gene>
    <name evidence="3" type="ORF">NSCI0253_LOCUS17139</name>
</gene>
<proteinExistence type="predicted"/>